<dbReference type="AlphaFoldDB" id="A0A1M5N178"/>
<keyword evidence="1" id="KW-0812">Transmembrane</keyword>
<feature type="transmembrane region" description="Helical" evidence="1">
    <location>
        <begin position="60"/>
        <end position="81"/>
    </location>
</feature>
<protein>
    <recommendedName>
        <fullName evidence="4">DUF5673 domain-containing protein</fullName>
    </recommendedName>
</protein>
<proteinExistence type="predicted"/>
<feature type="transmembrane region" description="Helical" evidence="1">
    <location>
        <begin position="87"/>
        <end position="110"/>
    </location>
</feature>
<gene>
    <name evidence="2" type="ORF">SAMN05216225_106811</name>
</gene>
<evidence type="ECO:0000313" key="2">
    <source>
        <dbReference type="EMBL" id="SHG82743.1"/>
    </source>
</evidence>
<accession>A0A1M5N178</accession>
<keyword evidence="1" id="KW-1133">Transmembrane helix</keyword>
<evidence type="ECO:0008006" key="4">
    <source>
        <dbReference type="Google" id="ProtNLM"/>
    </source>
</evidence>
<evidence type="ECO:0000313" key="3">
    <source>
        <dbReference type="Proteomes" id="UP000183988"/>
    </source>
</evidence>
<feature type="transmembrane region" description="Helical" evidence="1">
    <location>
        <begin position="6"/>
        <end position="25"/>
    </location>
</feature>
<sequence>MVIVVGTLFIILFMYQLVKFLEVLLKMSQKPAFPINSEDTAIRKHPDRKLAPPTYQEQKWGIILFTAMLVFWLVMFVVGLIDSSDGWTLTLLLFIPTMYSHDLFNMFAVYGDGLVSGSRFIPWKNIKSYEFKFIDINHKYYGHSKEINDKGYELIIKQRVFSTSVIVVSEDAKEKLTEILSSHVACNNDKKMIKESAV</sequence>
<reference evidence="2 3" key="1">
    <citation type="submission" date="2016-11" db="EMBL/GenBank/DDBJ databases">
        <authorList>
            <person name="Jaros S."/>
            <person name="Januszkiewicz K."/>
            <person name="Wedrychowicz H."/>
        </authorList>
    </citation>
    <scope>NUCLEOTIDE SEQUENCE [LARGE SCALE GENOMIC DNA]</scope>
    <source>
        <strain evidence="2 3">IBRC-M 10683</strain>
    </source>
</reference>
<name>A0A1M5N178_9BACI</name>
<dbReference type="RefSeq" id="WP_072891959.1">
    <property type="nucleotide sequence ID" value="NZ_FQVW01000068.1"/>
</dbReference>
<dbReference type="Proteomes" id="UP000183988">
    <property type="component" value="Unassembled WGS sequence"/>
</dbReference>
<keyword evidence="1" id="KW-0472">Membrane</keyword>
<dbReference type="OrthoDB" id="2436848at2"/>
<evidence type="ECO:0000256" key="1">
    <source>
        <dbReference type="SAM" id="Phobius"/>
    </source>
</evidence>
<dbReference type="EMBL" id="FQVW01000068">
    <property type="protein sequence ID" value="SHG82743.1"/>
    <property type="molecule type" value="Genomic_DNA"/>
</dbReference>
<keyword evidence="3" id="KW-1185">Reference proteome</keyword>
<organism evidence="2 3">
    <name type="scientific">Ornithinibacillus halophilus</name>
    <dbReference type="NCBI Taxonomy" id="930117"/>
    <lineage>
        <taxon>Bacteria</taxon>
        <taxon>Bacillati</taxon>
        <taxon>Bacillota</taxon>
        <taxon>Bacilli</taxon>
        <taxon>Bacillales</taxon>
        <taxon>Bacillaceae</taxon>
        <taxon>Ornithinibacillus</taxon>
    </lineage>
</organism>
<dbReference type="STRING" id="930117.SAMN05216225_106811"/>